<dbReference type="Pfam" id="PF10780">
    <property type="entry name" value="MRP_L53"/>
    <property type="match status" value="1"/>
</dbReference>
<comment type="subcellular location">
    <subcellularLocation>
        <location evidence="1">Mitochondrion</location>
    </subcellularLocation>
</comment>
<dbReference type="KEGG" id="clus:A9F13_01g01133"/>
<evidence type="ECO:0000256" key="7">
    <source>
        <dbReference type="ARBA" id="ARBA00077936"/>
    </source>
</evidence>
<dbReference type="AlphaFoldDB" id="A0AA91Q3Y1"/>
<protein>
    <recommendedName>
        <fullName evidence="6">Large ribosomal subunit protein mL53</fullName>
    </recommendedName>
    <alternativeName>
        <fullName evidence="7">54S ribosomal protein L44, mitochondrial</fullName>
    </alternativeName>
</protein>
<dbReference type="OMA" id="MDFNCSK"/>
<evidence type="ECO:0000256" key="6">
    <source>
        <dbReference type="ARBA" id="ARBA00035180"/>
    </source>
</evidence>
<dbReference type="EMBL" id="LYUB02000001">
    <property type="protein sequence ID" value="OVF10709.1"/>
    <property type="molecule type" value="Genomic_DNA"/>
</dbReference>
<dbReference type="Proteomes" id="UP000195602">
    <property type="component" value="Unassembled WGS sequence"/>
</dbReference>
<evidence type="ECO:0000256" key="4">
    <source>
        <dbReference type="ARBA" id="ARBA00023128"/>
    </source>
</evidence>
<evidence type="ECO:0000313" key="8">
    <source>
        <dbReference type="EMBL" id="OVF10709.1"/>
    </source>
</evidence>
<dbReference type="PANTHER" id="PTHR28236:SF1">
    <property type="entry name" value="LARGE RIBOSOMAL SUBUNIT PROTEIN ML53"/>
    <property type="match status" value="1"/>
</dbReference>
<proteinExistence type="inferred from homology"/>
<keyword evidence="4" id="KW-0496">Mitochondrion</keyword>
<gene>
    <name evidence="8" type="ORF">A9F13_01g01133</name>
</gene>
<name>A0AA91Q3Y1_CLALS</name>
<accession>A0AA91Q3Y1</accession>
<dbReference type="GO" id="GO:0003735">
    <property type="term" value="F:structural constituent of ribosome"/>
    <property type="evidence" value="ECO:0007669"/>
    <property type="project" value="EnsemblFungi"/>
</dbReference>
<comment type="caution">
    <text evidence="8">The sequence shown here is derived from an EMBL/GenBank/DDBJ whole genome shotgun (WGS) entry which is preliminary data.</text>
</comment>
<dbReference type="FunFam" id="3.40.30.10:FF:000260">
    <property type="entry name" value="Mitochondrial ribosomal protein L44"/>
    <property type="match status" value="1"/>
</dbReference>
<evidence type="ECO:0000313" key="9">
    <source>
        <dbReference type="Proteomes" id="UP000195602"/>
    </source>
</evidence>
<evidence type="ECO:0000256" key="1">
    <source>
        <dbReference type="ARBA" id="ARBA00004173"/>
    </source>
</evidence>
<keyword evidence="3 8" id="KW-0689">Ribosomal protein</keyword>
<evidence type="ECO:0000256" key="3">
    <source>
        <dbReference type="ARBA" id="ARBA00022980"/>
    </source>
</evidence>
<dbReference type="GO" id="GO:0005762">
    <property type="term" value="C:mitochondrial large ribosomal subunit"/>
    <property type="evidence" value="ECO:0007669"/>
    <property type="project" value="EnsemblFungi"/>
</dbReference>
<dbReference type="InterPro" id="IPR042776">
    <property type="entry name" value="Ribosomal_mL53_fung"/>
</dbReference>
<comment type="similarity">
    <text evidence="2">Belongs to the mitochondrion-specific ribosomal protein mL53 family.</text>
</comment>
<evidence type="ECO:0000256" key="5">
    <source>
        <dbReference type="ARBA" id="ARBA00023274"/>
    </source>
</evidence>
<evidence type="ECO:0000256" key="2">
    <source>
        <dbReference type="ARBA" id="ARBA00005557"/>
    </source>
</evidence>
<keyword evidence="5" id="KW-0687">Ribonucleoprotein</keyword>
<dbReference type="Gene3D" id="3.40.30.10">
    <property type="entry name" value="Glutaredoxin"/>
    <property type="match status" value="1"/>
</dbReference>
<dbReference type="InterPro" id="IPR019716">
    <property type="entry name" value="Ribosomal_mL53"/>
</dbReference>
<sequence>MITKYFTKVAVKFDPFAASAKPVRLFLARIPSQQRSGCAVDFKVLTNNEKPSVTVTFKDKHVMTADPEKMSFQDLSAHFDGHSRQLALKQAISD</sequence>
<dbReference type="PANTHER" id="PTHR28236">
    <property type="entry name" value="54S RIBOSOMAL PROTEIN L44, MITOCHONDRIAL"/>
    <property type="match status" value="1"/>
</dbReference>
<reference evidence="8 9" key="1">
    <citation type="submission" date="2017-04" db="EMBL/GenBank/DDBJ databases">
        <title>Draft genome of the yeast Clavispora lusitaniae type strain CBS 6936.</title>
        <authorList>
            <person name="Durrens P."/>
            <person name="Klopp C."/>
            <person name="Biteau N."/>
            <person name="Fitton-Ouhabi V."/>
            <person name="Dementhon K."/>
            <person name="Accoceberry I."/>
            <person name="Sherman D.J."/>
            <person name="Noel T."/>
        </authorList>
    </citation>
    <scope>NUCLEOTIDE SEQUENCE [LARGE SCALE GENOMIC DNA]</scope>
    <source>
        <strain evidence="8 9">CBS 6936</strain>
    </source>
</reference>
<organism evidence="8 9">
    <name type="scientific">Clavispora lusitaniae</name>
    <name type="common">Candida lusitaniae</name>
    <dbReference type="NCBI Taxonomy" id="36911"/>
    <lineage>
        <taxon>Eukaryota</taxon>
        <taxon>Fungi</taxon>
        <taxon>Dikarya</taxon>
        <taxon>Ascomycota</taxon>
        <taxon>Saccharomycotina</taxon>
        <taxon>Pichiomycetes</taxon>
        <taxon>Metschnikowiaceae</taxon>
        <taxon>Clavispora</taxon>
    </lineage>
</organism>